<sequence>MEPTSEAGQLVRSYSIELESNLATTIPDNDLRRIFVENERRLQVEEQENAIWRSYYEPWSPANENKTTLPKSEQEELEGKIPTVKGLIGMVDTVAKEWQNKRAASRSGKFMKHFISFCETLDAHSAMLEVLPDGSEYVSLFTGTLKSIIHAASNYEKIASGLGKALSKISVHVVACEREVMLHPTQAMQEKIALLYAHVFLFLEDTMKWYQKKPRLKLRDSFRENFYDHFEEAILNIQEFSRSVLREANLSSMAETRHVRLTTDDVIVELRLGQVDNRLSMDGVSREQAEIKHQLEQLSLDVRKDGEERRQLEINGPEWIEEFRNSLFSQIASGVRQELLGVAQKALEDMRMSSTGLINQPLRHVEHLDKSSEAAQYYERDAIILDSNHLLDMFSPTSLDVPYSPPYAHPISIETSASSRIKDWTTNPQINFLSIAGRHPKGLEPPPMKVLASMCVNFATNAKLPAISYFCSLQRAEELRGNNTREVQELISLTYALIRQLVELLPVQFSSDLAFTEERTSLLEGTTRSWSNAIELLRDLVVTVPKPVFCIVDGFQVLDDWSTETMVGDFVKALKVYGSEEKIERAIKVLITTTGKSKALTKYLDVRELVLADRDGAVNSPAHRGGTTRLIL</sequence>
<feature type="domain" description="DUF7708" evidence="1">
    <location>
        <begin position="115"/>
        <end position="256"/>
    </location>
</feature>
<accession>A0A2J6R3P0</accession>
<reference evidence="2 3" key="1">
    <citation type="submission" date="2016-04" db="EMBL/GenBank/DDBJ databases">
        <title>A degradative enzymes factory behind the ericoid mycorrhizal symbiosis.</title>
        <authorList>
            <consortium name="DOE Joint Genome Institute"/>
            <person name="Martino E."/>
            <person name="Morin E."/>
            <person name="Grelet G."/>
            <person name="Kuo A."/>
            <person name="Kohler A."/>
            <person name="Daghino S."/>
            <person name="Barry K."/>
            <person name="Choi C."/>
            <person name="Cichocki N."/>
            <person name="Clum A."/>
            <person name="Copeland A."/>
            <person name="Hainaut M."/>
            <person name="Haridas S."/>
            <person name="Labutti K."/>
            <person name="Lindquist E."/>
            <person name="Lipzen A."/>
            <person name="Khouja H.-R."/>
            <person name="Murat C."/>
            <person name="Ohm R."/>
            <person name="Olson A."/>
            <person name="Spatafora J."/>
            <person name="Veneault-Fourrey C."/>
            <person name="Henrissat B."/>
            <person name="Grigoriev I."/>
            <person name="Martin F."/>
            <person name="Perotto S."/>
        </authorList>
    </citation>
    <scope>NUCLEOTIDE SEQUENCE [LARGE SCALE GENOMIC DNA]</scope>
    <source>
        <strain evidence="2 3">F</strain>
    </source>
</reference>
<dbReference type="AlphaFoldDB" id="A0A2J6R3P0"/>
<proteinExistence type="predicted"/>
<keyword evidence="3" id="KW-1185">Reference proteome</keyword>
<evidence type="ECO:0000313" key="3">
    <source>
        <dbReference type="Proteomes" id="UP000235786"/>
    </source>
</evidence>
<name>A0A2J6R3P0_HYAVF</name>
<dbReference type="InterPro" id="IPR056125">
    <property type="entry name" value="DUF7708"/>
</dbReference>
<dbReference type="Proteomes" id="UP000235786">
    <property type="component" value="Unassembled WGS sequence"/>
</dbReference>
<dbReference type="Pfam" id="PF24809">
    <property type="entry name" value="DUF7708"/>
    <property type="match status" value="1"/>
</dbReference>
<dbReference type="EMBL" id="KZ613957">
    <property type="protein sequence ID" value="PMD33089.1"/>
    <property type="molecule type" value="Genomic_DNA"/>
</dbReference>
<evidence type="ECO:0000259" key="1">
    <source>
        <dbReference type="Pfam" id="PF24809"/>
    </source>
</evidence>
<evidence type="ECO:0000313" key="2">
    <source>
        <dbReference type="EMBL" id="PMD33089.1"/>
    </source>
</evidence>
<dbReference type="OrthoDB" id="4840035at2759"/>
<protein>
    <recommendedName>
        <fullName evidence="1">DUF7708 domain-containing protein</fullName>
    </recommendedName>
</protein>
<gene>
    <name evidence="2" type="ORF">L207DRAFT_571815</name>
</gene>
<organism evidence="2 3">
    <name type="scientific">Hyaloscypha variabilis (strain UAMH 11265 / GT02V1 / F)</name>
    <name type="common">Meliniomyces variabilis</name>
    <dbReference type="NCBI Taxonomy" id="1149755"/>
    <lineage>
        <taxon>Eukaryota</taxon>
        <taxon>Fungi</taxon>
        <taxon>Dikarya</taxon>
        <taxon>Ascomycota</taxon>
        <taxon>Pezizomycotina</taxon>
        <taxon>Leotiomycetes</taxon>
        <taxon>Helotiales</taxon>
        <taxon>Hyaloscyphaceae</taxon>
        <taxon>Hyaloscypha</taxon>
        <taxon>Hyaloscypha variabilis</taxon>
    </lineage>
</organism>
<dbReference type="STRING" id="1149755.A0A2J6R3P0"/>